<proteinExistence type="predicted"/>
<protein>
    <recommendedName>
        <fullName evidence="4">Lipoprotein</fullName>
    </recommendedName>
</protein>
<dbReference type="AlphaFoldDB" id="A0A857J2V3"/>
<sequence length="156" mass="16722">MKPAASTALLLALVLTLAGCSTTPPSCEPFRAAWYLGPDTDASGSTAPALYLALLNEGQGQMAVEHLAVNPDIGSQPAFEKAYSESLRPGDLRLFHLNRELPPSSIQCWLPVAVTLTCTRGELKGKRTEAVSGALPNYLHAYWLDKCMLPKKANPS</sequence>
<evidence type="ECO:0000313" key="3">
    <source>
        <dbReference type="Proteomes" id="UP000464787"/>
    </source>
</evidence>
<feature type="chain" id="PRO_5032787798" description="Lipoprotein" evidence="1">
    <location>
        <begin position="19"/>
        <end position="156"/>
    </location>
</feature>
<keyword evidence="3" id="KW-1185">Reference proteome</keyword>
<dbReference type="EMBL" id="CP047650">
    <property type="protein sequence ID" value="QHI97573.1"/>
    <property type="molecule type" value="Genomic_DNA"/>
</dbReference>
<keyword evidence="1" id="KW-0732">Signal</keyword>
<dbReference type="PROSITE" id="PS51257">
    <property type="entry name" value="PROKAR_LIPOPROTEIN"/>
    <property type="match status" value="1"/>
</dbReference>
<dbReference type="KEGG" id="xyk:GT347_05970"/>
<accession>A0A857J2V3</accession>
<feature type="signal peptide" evidence="1">
    <location>
        <begin position="1"/>
        <end position="18"/>
    </location>
</feature>
<evidence type="ECO:0008006" key="4">
    <source>
        <dbReference type="Google" id="ProtNLM"/>
    </source>
</evidence>
<dbReference type="RefSeq" id="WP_160551091.1">
    <property type="nucleotide sequence ID" value="NZ_CP047650.1"/>
</dbReference>
<name>A0A857J2V3_9BURK</name>
<reference evidence="2 3" key="1">
    <citation type="submission" date="2020-01" db="EMBL/GenBank/DDBJ databases">
        <title>Genome sequencing of strain KACC 21265.</title>
        <authorList>
            <person name="Heo J."/>
            <person name="Kim S.-J."/>
            <person name="Kim J.-S."/>
            <person name="Hong S.-B."/>
            <person name="Kwon S.-W."/>
        </authorList>
    </citation>
    <scope>NUCLEOTIDE SEQUENCE [LARGE SCALE GENOMIC DNA]</scope>
    <source>
        <strain evidence="2 3">KACC 21265</strain>
    </source>
</reference>
<evidence type="ECO:0000256" key="1">
    <source>
        <dbReference type="SAM" id="SignalP"/>
    </source>
</evidence>
<organism evidence="2 3">
    <name type="scientific">Xylophilus rhododendri</name>
    <dbReference type="NCBI Taxonomy" id="2697032"/>
    <lineage>
        <taxon>Bacteria</taxon>
        <taxon>Pseudomonadati</taxon>
        <taxon>Pseudomonadota</taxon>
        <taxon>Betaproteobacteria</taxon>
        <taxon>Burkholderiales</taxon>
        <taxon>Xylophilus</taxon>
    </lineage>
</organism>
<gene>
    <name evidence="2" type="ORF">GT347_05970</name>
</gene>
<dbReference type="Proteomes" id="UP000464787">
    <property type="component" value="Chromosome"/>
</dbReference>
<evidence type="ECO:0000313" key="2">
    <source>
        <dbReference type="EMBL" id="QHI97573.1"/>
    </source>
</evidence>